<dbReference type="InterPro" id="IPR056648">
    <property type="entry name" value="DUF7746"/>
</dbReference>
<dbReference type="Gramene" id="KRG99662">
    <property type="protein sequence ID" value="KRG99662"/>
    <property type="gene ID" value="GLYMA_18G161300"/>
</dbReference>
<keyword evidence="6" id="KW-1185">Reference proteome</keyword>
<evidence type="ECO:0000256" key="1">
    <source>
        <dbReference type="ARBA" id="ARBA00022801"/>
    </source>
</evidence>
<evidence type="ECO:0000313" key="4">
    <source>
        <dbReference type="EMBL" id="KRG99662.1"/>
    </source>
</evidence>
<gene>
    <name evidence="4" type="ORF">GLYMA_18G161300</name>
</gene>
<dbReference type="EnsemblPlants" id="KRG99662">
    <property type="protein sequence ID" value="KRG99662"/>
    <property type="gene ID" value="GLYMA_18G161300"/>
</dbReference>
<dbReference type="PROSITE" id="PS50175">
    <property type="entry name" value="ASP_PROT_RETROV"/>
    <property type="match status" value="1"/>
</dbReference>
<dbReference type="Pfam" id="PF00077">
    <property type="entry name" value="RVP"/>
    <property type="match status" value="1"/>
</dbReference>
<dbReference type="CDD" id="cd00303">
    <property type="entry name" value="retropepsin_like"/>
    <property type="match status" value="1"/>
</dbReference>
<dbReference type="SUPFAM" id="SSF56672">
    <property type="entry name" value="DNA/RNA polymerases"/>
    <property type="match status" value="1"/>
</dbReference>
<name>K7MSM0_SOYBN</name>
<feature type="region of interest" description="Disordered" evidence="2">
    <location>
        <begin position="406"/>
        <end position="425"/>
    </location>
</feature>
<accession>K7MSM0</accession>
<proteinExistence type="predicted"/>
<dbReference type="PaxDb" id="3847-GLYMA18G33825.1"/>
<dbReference type="Pfam" id="PF24925">
    <property type="entry name" value="DUF7746"/>
    <property type="match status" value="1"/>
</dbReference>
<dbReference type="EMBL" id="CM000851">
    <property type="protein sequence ID" value="KRG99662.1"/>
    <property type="molecule type" value="Genomic_DNA"/>
</dbReference>
<dbReference type="Pfam" id="PF22909">
    <property type="entry name" value="Caulimovir_coat_dom"/>
    <property type="match status" value="1"/>
</dbReference>
<dbReference type="PANTHER" id="PTHR46249">
    <property type="entry name" value="CCHC-TYPE DOMAIN-CONTAINING PROTEIN-RELATED"/>
    <property type="match status" value="1"/>
</dbReference>
<dbReference type="InterPro" id="IPR021109">
    <property type="entry name" value="Peptidase_aspartic_dom_sf"/>
</dbReference>
<dbReference type="OMA" id="TSAHINK"/>
<dbReference type="HOGENOM" id="CLU_386073_0_0_1"/>
<dbReference type="Proteomes" id="UP000008827">
    <property type="component" value="Chromosome 18"/>
</dbReference>
<sequence>MAYQTSHECSEETIIDILVAGFSGQLKGWWDNYLTNKEKSKIYSAVKTDLNGKVITNDDDKEIPDAVNTLIFTIAQHFIGDPSLWKDRSAELLSNLKCKTLVDFRWYRDTFLTWVYTREDSQQPFWKEKFLAGDKVRDKIRSQSANGDIPYESLSYGQLISYVQKVALKICQDDKIQRQLAKEKAQTKKDLGSFCEQFGLPACPKQKKKQSSRKEIHENKPVNTKRFPRRRYSHKPSTSHISKYCRLKKKLRNLNLEPAIEEQINNLLIETSEEETETSSSVLSDENLNLIQQDDQLSSTDDDDGQINTVTREQDLLFEAINSIPDPQEKKVFLEKLKKTLEVKPRQKDFITNNKFDVSNILKRLENSSTKPTTIQDLQTEINNLKREVKELRQQQEIHQIILSQLEEDSDSESANNSEENQPENLEDDMFMGLINKIKIQKFYINIKIIINDFVLETMALFDTGADSNCILEGLIPTKFFEKTSEKLSTANGSKLKINFKLSNAIIENQGLKINTNFLLVKNLKNEVILGTPFIRALFPIQISNEGITTNYLGRKIIFNFSTNPISRNINLIENKINQINFLKEEVSFNNIQIQLGKPQVKEKIQSLLNHIESTVCSELPHAFWDRKKHIINLPYEKDFREKQIPTKARPIQMNEELLQYCQKEIKDLLDKGLIRKSKSPWSCVAFYVNKQSEIERGTPRLVINYKPLNHALQ</sequence>
<evidence type="ECO:0000259" key="3">
    <source>
        <dbReference type="PROSITE" id="PS50175"/>
    </source>
</evidence>
<reference evidence="4" key="3">
    <citation type="submission" date="2018-07" db="EMBL/GenBank/DDBJ databases">
        <title>WGS assembly of Glycine max.</title>
        <authorList>
            <person name="Schmutz J."/>
            <person name="Cannon S."/>
            <person name="Schlueter J."/>
            <person name="Ma J."/>
            <person name="Mitros T."/>
            <person name="Nelson W."/>
            <person name="Hyten D."/>
            <person name="Song Q."/>
            <person name="Thelen J."/>
            <person name="Cheng J."/>
            <person name="Xu D."/>
            <person name="Hellsten U."/>
            <person name="May G."/>
            <person name="Yu Y."/>
            <person name="Sakurai T."/>
            <person name="Umezawa T."/>
            <person name="Bhattacharyya M."/>
            <person name="Sandhu D."/>
            <person name="Valliyodan B."/>
            <person name="Lindquist E."/>
            <person name="Peto M."/>
            <person name="Grant D."/>
            <person name="Shu S."/>
            <person name="Goodstein D."/>
            <person name="Barry K."/>
            <person name="Futrell-Griggs M."/>
            <person name="Abernathy B."/>
            <person name="Du J."/>
            <person name="Tian Z."/>
            <person name="Zhu L."/>
            <person name="Gill N."/>
            <person name="Joshi T."/>
            <person name="Libault M."/>
            <person name="Sethuraman A."/>
            <person name="Zhang X."/>
            <person name="Shinozaki K."/>
            <person name="Nguyen H."/>
            <person name="Wing R."/>
            <person name="Cregan P."/>
            <person name="Specht J."/>
            <person name="Grimwood J."/>
            <person name="Rokhsar D."/>
            <person name="Stacey G."/>
            <person name="Shoemaker R."/>
            <person name="Jackson S."/>
        </authorList>
    </citation>
    <scope>NUCLEOTIDE SEQUENCE</scope>
    <source>
        <tissue evidence="4">Callus</tissue>
    </source>
</reference>
<dbReference type="SUPFAM" id="SSF50630">
    <property type="entry name" value="Acid proteases"/>
    <property type="match status" value="1"/>
</dbReference>
<dbReference type="Gene3D" id="3.10.10.10">
    <property type="entry name" value="HIV Type 1 Reverse Transcriptase, subunit A, domain 1"/>
    <property type="match status" value="1"/>
</dbReference>
<evidence type="ECO:0000313" key="5">
    <source>
        <dbReference type="EnsemblPlants" id="KRG99662"/>
    </source>
</evidence>
<dbReference type="PANTHER" id="PTHR46249:SF42">
    <property type="entry name" value="PEPTIDASE A2 DOMAIN-CONTAINING PROTEIN"/>
    <property type="match status" value="1"/>
</dbReference>
<keyword evidence="1" id="KW-0378">Hydrolase</keyword>
<feature type="domain" description="Peptidase A2" evidence="3">
    <location>
        <begin position="458"/>
        <end position="557"/>
    </location>
</feature>
<dbReference type="AlphaFoldDB" id="K7MSM0"/>
<protein>
    <recommendedName>
        <fullName evidence="3">Peptidase A2 domain-containing protein</fullName>
    </recommendedName>
</protein>
<reference evidence="4 5" key="1">
    <citation type="journal article" date="2010" name="Nature">
        <title>Genome sequence of the palaeopolyploid soybean.</title>
        <authorList>
            <person name="Schmutz J."/>
            <person name="Cannon S.B."/>
            <person name="Schlueter J."/>
            <person name="Ma J."/>
            <person name="Mitros T."/>
            <person name="Nelson W."/>
            <person name="Hyten D.L."/>
            <person name="Song Q."/>
            <person name="Thelen J.J."/>
            <person name="Cheng J."/>
            <person name="Xu D."/>
            <person name="Hellsten U."/>
            <person name="May G.D."/>
            <person name="Yu Y."/>
            <person name="Sakurai T."/>
            <person name="Umezawa T."/>
            <person name="Bhattacharyya M.K."/>
            <person name="Sandhu D."/>
            <person name="Valliyodan B."/>
            <person name="Lindquist E."/>
            <person name="Peto M."/>
            <person name="Grant D."/>
            <person name="Shu S."/>
            <person name="Goodstein D."/>
            <person name="Barry K."/>
            <person name="Futrell-Griggs M."/>
            <person name="Abernathy B."/>
            <person name="Du J."/>
            <person name="Tian Z."/>
            <person name="Zhu L."/>
            <person name="Gill N."/>
            <person name="Joshi T."/>
            <person name="Libault M."/>
            <person name="Sethuraman A."/>
            <person name="Zhang X.-C."/>
            <person name="Shinozaki K."/>
            <person name="Nguyen H.T."/>
            <person name="Wing R.A."/>
            <person name="Cregan P."/>
            <person name="Specht J."/>
            <person name="Grimwood J."/>
            <person name="Rokhsar D."/>
            <person name="Stacey G."/>
            <person name="Shoemaker R.C."/>
            <person name="Jackson S.A."/>
        </authorList>
    </citation>
    <scope>NUCLEOTIDE SEQUENCE [LARGE SCALE GENOMIC DNA]</scope>
    <source>
        <strain evidence="5">cv. Williams 82</strain>
        <tissue evidence="4">Callus</tissue>
    </source>
</reference>
<dbReference type="eggNOG" id="ENOG502QWP8">
    <property type="taxonomic scope" value="Eukaryota"/>
</dbReference>
<dbReference type="GO" id="GO:0006508">
    <property type="term" value="P:proteolysis"/>
    <property type="evidence" value="ECO:0007669"/>
    <property type="project" value="InterPro"/>
</dbReference>
<dbReference type="InterPro" id="IPR043502">
    <property type="entry name" value="DNA/RNA_pol_sf"/>
</dbReference>
<dbReference type="InterPro" id="IPR018061">
    <property type="entry name" value="Retropepsins"/>
</dbReference>
<dbReference type="GO" id="GO:0004190">
    <property type="term" value="F:aspartic-type endopeptidase activity"/>
    <property type="evidence" value="ECO:0007669"/>
    <property type="project" value="InterPro"/>
</dbReference>
<dbReference type="Gene3D" id="2.40.70.10">
    <property type="entry name" value="Acid Proteases"/>
    <property type="match status" value="1"/>
</dbReference>
<dbReference type="InParanoid" id="K7MSM0"/>
<evidence type="ECO:0000256" key="2">
    <source>
        <dbReference type="SAM" id="MobiDB-lite"/>
    </source>
</evidence>
<dbReference type="InterPro" id="IPR001995">
    <property type="entry name" value="Peptidase_A2_cat"/>
</dbReference>
<evidence type="ECO:0000313" key="6">
    <source>
        <dbReference type="Proteomes" id="UP000008827"/>
    </source>
</evidence>
<organism evidence="5">
    <name type="scientific">Glycine max</name>
    <name type="common">Soybean</name>
    <name type="synonym">Glycine hispida</name>
    <dbReference type="NCBI Taxonomy" id="3847"/>
    <lineage>
        <taxon>Eukaryota</taxon>
        <taxon>Viridiplantae</taxon>
        <taxon>Streptophyta</taxon>
        <taxon>Embryophyta</taxon>
        <taxon>Tracheophyta</taxon>
        <taxon>Spermatophyta</taxon>
        <taxon>Magnoliopsida</taxon>
        <taxon>eudicotyledons</taxon>
        <taxon>Gunneridae</taxon>
        <taxon>Pentapetalae</taxon>
        <taxon>rosids</taxon>
        <taxon>fabids</taxon>
        <taxon>Fabales</taxon>
        <taxon>Fabaceae</taxon>
        <taxon>Papilionoideae</taxon>
        <taxon>50 kb inversion clade</taxon>
        <taxon>NPAAA clade</taxon>
        <taxon>indigoferoid/millettioid clade</taxon>
        <taxon>Phaseoleae</taxon>
        <taxon>Glycine</taxon>
        <taxon>Glycine subgen. Soja</taxon>
    </lineage>
</organism>
<reference evidence="5" key="2">
    <citation type="submission" date="2018-02" db="UniProtKB">
        <authorList>
            <consortium name="EnsemblPlants"/>
        </authorList>
    </citation>
    <scope>IDENTIFICATION</scope>
    <source>
        <strain evidence="5">Williams 82</strain>
    </source>
</reference>